<organism evidence="2 3">
    <name type="scientific">Colletotrichum sublineola</name>
    <name type="common">Sorghum anthracnose fungus</name>
    <dbReference type="NCBI Taxonomy" id="1173701"/>
    <lineage>
        <taxon>Eukaryota</taxon>
        <taxon>Fungi</taxon>
        <taxon>Dikarya</taxon>
        <taxon>Ascomycota</taxon>
        <taxon>Pezizomycotina</taxon>
        <taxon>Sordariomycetes</taxon>
        <taxon>Hypocreomycetidae</taxon>
        <taxon>Glomerellales</taxon>
        <taxon>Glomerellaceae</taxon>
        <taxon>Colletotrichum</taxon>
        <taxon>Colletotrichum graminicola species complex</taxon>
    </lineage>
</organism>
<dbReference type="AlphaFoldDB" id="A0A066XKB4"/>
<dbReference type="EMBL" id="JMSE01000526">
    <property type="protein sequence ID" value="KDN69357.1"/>
    <property type="molecule type" value="Genomic_DNA"/>
</dbReference>
<name>A0A066XKB4_COLSU</name>
<comment type="caution">
    <text evidence="2">The sequence shown here is derived from an EMBL/GenBank/DDBJ whole genome shotgun (WGS) entry which is preliminary data.</text>
</comment>
<keyword evidence="3" id="KW-1185">Reference proteome</keyword>
<evidence type="ECO:0000313" key="3">
    <source>
        <dbReference type="Proteomes" id="UP000027238"/>
    </source>
</evidence>
<evidence type="ECO:0000313" key="2">
    <source>
        <dbReference type="EMBL" id="KDN69357.1"/>
    </source>
</evidence>
<evidence type="ECO:0000256" key="1">
    <source>
        <dbReference type="SAM" id="MobiDB-lite"/>
    </source>
</evidence>
<feature type="region of interest" description="Disordered" evidence="1">
    <location>
        <begin position="44"/>
        <end position="100"/>
    </location>
</feature>
<proteinExistence type="predicted"/>
<reference evidence="3" key="1">
    <citation type="journal article" date="2014" name="Genome Announc.">
        <title>Draft genome sequence of Colletotrichum sublineola, a destructive pathogen of cultivated sorghum.</title>
        <authorList>
            <person name="Baroncelli R."/>
            <person name="Sanz-Martin J.M."/>
            <person name="Rech G.E."/>
            <person name="Sukno S.A."/>
            <person name="Thon M.R."/>
        </authorList>
    </citation>
    <scope>NUCLEOTIDE SEQUENCE [LARGE SCALE GENOMIC DNA]</scope>
    <source>
        <strain evidence="3">TX430BB</strain>
    </source>
</reference>
<accession>A0A066XKB4</accession>
<protein>
    <submittedName>
        <fullName evidence="2">Uncharacterized protein</fullName>
    </submittedName>
</protein>
<dbReference type="Proteomes" id="UP000027238">
    <property type="component" value="Unassembled WGS sequence"/>
</dbReference>
<feature type="region of interest" description="Disordered" evidence="1">
    <location>
        <begin position="1"/>
        <end position="22"/>
    </location>
</feature>
<gene>
    <name evidence="2" type="ORF">CSUB01_05403</name>
</gene>
<sequence>MYRAALHRTAPPNSPSITRHRPHLSPAALHPVVTLSFESIHTRRPTVALHRPDDDDDDNNNNNDIVSVPPPAIPRRSSQPHFTEPQLLGSTATTPAADPK</sequence>
<dbReference type="HOGENOM" id="CLU_2305915_0_0_1"/>